<proteinExistence type="inferred from homology"/>
<organism evidence="6 7">
    <name type="scientific">Faecalibacterium prausnitzii</name>
    <dbReference type="NCBI Taxonomy" id="853"/>
    <lineage>
        <taxon>Bacteria</taxon>
        <taxon>Bacillati</taxon>
        <taxon>Bacillota</taxon>
        <taxon>Clostridia</taxon>
        <taxon>Eubacteriales</taxon>
        <taxon>Oscillospiraceae</taxon>
        <taxon>Faecalibacterium</taxon>
    </lineage>
</organism>
<evidence type="ECO:0000256" key="2">
    <source>
        <dbReference type="ARBA" id="ARBA00011322"/>
    </source>
</evidence>
<feature type="coiled-coil region" evidence="4">
    <location>
        <begin position="702"/>
        <end position="852"/>
    </location>
</feature>
<comment type="subunit">
    <text evidence="2">Heterodimer of SbcC and SbcD.</text>
</comment>
<comment type="similarity">
    <text evidence="1">Belongs to the SMC family. SbcC subfamily.</text>
</comment>
<keyword evidence="4" id="KW-0175">Coiled coil</keyword>
<protein>
    <recommendedName>
        <fullName evidence="3">Nuclease SbcCD subunit C</fullName>
    </recommendedName>
</protein>
<evidence type="ECO:0000256" key="3">
    <source>
        <dbReference type="ARBA" id="ARBA00013368"/>
    </source>
</evidence>
<dbReference type="SUPFAM" id="SSF52540">
    <property type="entry name" value="P-loop containing nucleoside triphosphate hydrolases"/>
    <property type="match status" value="1"/>
</dbReference>
<evidence type="ECO:0000259" key="5">
    <source>
        <dbReference type="Pfam" id="PF13476"/>
    </source>
</evidence>
<name>A0A9E1GMH6_9FIRM</name>
<accession>A0A9E1GMH6</accession>
<dbReference type="Pfam" id="PF13476">
    <property type="entry name" value="AAA_23"/>
    <property type="match status" value="1"/>
</dbReference>
<evidence type="ECO:0000256" key="4">
    <source>
        <dbReference type="SAM" id="Coils"/>
    </source>
</evidence>
<comment type="caution">
    <text evidence="6">The sequence shown here is derived from an EMBL/GenBank/DDBJ whole genome shotgun (WGS) entry which is preliminary data.</text>
</comment>
<dbReference type="Proteomes" id="UP000811365">
    <property type="component" value="Unassembled WGS sequence"/>
</dbReference>
<reference evidence="6" key="1">
    <citation type="submission" date="2021-02" db="EMBL/GenBank/DDBJ databases">
        <title>Infant gut strain persistence is associated with maternal origin, phylogeny, and functional potential including surface adhesion and iron acquisition.</title>
        <authorList>
            <person name="Lou Y.C."/>
        </authorList>
    </citation>
    <scope>NUCLEOTIDE SEQUENCE</scope>
    <source>
        <strain evidence="6">L2_039_000G1_dasL2_039_000G1_maxbin2.maxbin.077</strain>
    </source>
</reference>
<sequence>MRQNMSGWSQAECDELKKAGIADEILYYHRALGKEEKYTAHVFIAQYASPEQLKQNWERLNDNVALLYQSNVDSLLERSNFYLCFFLPKSMNTIEKEKIENDAYCAKKYIFVSEKELSVEEKIQRVNEKIFELTYLESQDTSETKLLSMQVQNFRIYEGQRGFAFTSENSPDSPASLVMIYAPNGMGKTSICDALEWALTGKIQRLSDMEKLIGRNNMLLHNREKYKSVEEYRKNNEYASVKLVLKNRTGTQDELQRVVIRKPNDLNVGKLRMTPEGKEKTFHNELHWNQIIMPHDQIEKFVSAIKPADRYNEWMVCVDPNGILQEKYKSRYIEFSEAQKLCKDAETKLDKLVQEQENLKWVEAVSHELRKNITGYNESVPDALKLEMPAEKVGIDEFLKIRTKAKKCNEILQNELRKAKKQQETLEFYLEREGECYIQLRKELGQRSDEYQQCDKNLNDRRLYEKLQKELETACKEREELRRESEILQYIKNQGRTQMERKTQQFFAVSEQLPKQERMLESIIKNQAKAALSLKELCKKIQQIQLEKSLRNTDEKELLELARKAEALEKQITAEQFALEQKKTVEKEALRRKKAQQKHRQELSEYILPEQLSEYSTHPIPQNHQLFNYAADIDELIHRYHANQTRQADYDEQVRKAKEVEQNLLSIAEQGRVFLEQHPEQCECPLCHTKFESWNLLYGATLKLESNQKDQLKESARRIQKEAENIDAAYLRMRREWLAERESLIKKENEICVQYDQAFLAAEERKKSAENQIRALEQEEQDVHLNAAELGWNWERPLTVKEVEKVTLEQNKKRQKQESDAYAQRELLEQQKKDLQAERRNAECEVDKLKTWSVQIKEEPLWEKSVAYLKETSWDFDLDEREQSLYLKSVDQNNKIDSLQEKMMPIAGISHSNVEALDVERTRAQKALQKSQKVFGIIVSIVENSNPEIEDLEHARKQYILEQEQIKAQISELGNVICSEGVGESIRKYNEYKLRIESLEKKVTARKQAVQKAQDALEKEKKTLLAELQKYFQQPLFNEIYQKIDPHPYMKKVSYEIMYNDEKNEPELYIKTQADEREPYHPELFFSTAQLNTVALSSFLSRALSLTGIPIGTIVIDDPVGHFDDMNILGFADLMRSIIEKSKKQIVITTHDETVYQIFRRKLPPEIYRSRFIDMTEE</sequence>
<feature type="coiled-coil region" evidence="4">
    <location>
        <begin position="949"/>
        <end position="1034"/>
    </location>
</feature>
<dbReference type="AlphaFoldDB" id="A0A9E1GMH6"/>
<evidence type="ECO:0000256" key="1">
    <source>
        <dbReference type="ARBA" id="ARBA00006930"/>
    </source>
</evidence>
<feature type="coiled-coil region" evidence="4">
    <location>
        <begin position="335"/>
        <end position="362"/>
    </location>
</feature>
<dbReference type="PANTHER" id="PTHR32114">
    <property type="entry name" value="ABC TRANSPORTER ABCH.3"/>
    <property type="match status" value="1"/>
</dbReference>
<evidence type="ECO:0000313" key="6">
    <source>
        <dbReference type="EMBL" id="MBS6623014.1"/>
    </source>
</evidence>
<feature type="domain" description="Rad50/SbcC-type AAA" evidence="5">
    <location>
        <begin position="149"/>
        <end position="423"/>
    </location>
</feature>
<dbReference type="InterPro" id="IPR046905">
    <property type="entry name" value="ABC-3C_MC1"/>
</dbReference>
<dbReference type="InterPro" id="IPR038729">
    <property type="entry name" value="Rad50/SbcC_AAA"/>
</dbReference>
<dbReference type="InterPro" id="IPR027417">
    <property type="entry name" value="P-loop_NTPase"/>
</dbReference>
<dbReference type="Gene3D" id="3.40.50.300">
    <property type="entry name" value="P-loop containing nucleotide triphosphate hydrolases"/>
    <property type="match status" value="2"/>
</dbReference>
<dbReference type="PANTHER" id="PTHR32114:SF2">
    <property type="entry name" value="ABC TRANSPORTER ABCH.3"/>
    <property type="match status" value="1"/>
</dbReference>
<gene>
    <name evidence="6" type="ORF">KH315_12765</name>
</gene>
<feature type="coiled-coil region" evidence="4">
    <location>
        <begin position="402"/>
        <end position="432"/>
    </location>
</feature>
<dbReference type="EMBL" id="JAGZYH010000063">
    <property type="protein sequence ID" value="MBS6623014.1"/>
    <property type="molecule type" value="Genomic_DNA"/>
</dbReference>
<dbReference type="Pfam" id="PF20289">
    <property type="entry name" value="MComp1"/>
    <property type="match status" value="1"/>
</dbReference>
<evidence type="ECO:0000313" key="7">
    <source>
        <dbReference type="Proteomes" id="UP000811365"/>
    </source>
</evidence>